<dbReference type="GO" id="GO:0006167">
    <property type="term" value="P:AMP biosynthetic process"/>
    <property type="evidence" value="ECO:0007669"/>
    <property type="project" value="TreeGrafter"/>
</dbReference>
<keyword evidence="4" id="KW-1185">Reference proteome</keyword>
<dbReference type="InterPro" id="IPR000086">
    <property type="entry name" value="NUDIX_hydrolase_dom"/>
</dbReference>
<evidence type="ECO:0000313" key="3">
    <source>
        <dbReference type="EMBL" id="SNX96262.1"/>
    </source>
</evidence>
<protein>
    <submittedName>
        <fullName evidence="3">Predicted NTP pyrophosphohydrolase, NUDIX family</fullName>
    </submittedName>
</protein>
<dbReference type="PROSITE" id="PS00893">
    <property type="entry name" value="NUDIX_BOX"/>
    <property type="match status" value="1"/>
</dbReference>
<dbReference type="Proteomes" id="UP000219514">
    <property type="component" value="Unassembled WGS sequence"/>
</dbReference>
<dbReference type="GO" id="GO:0006754">
    <property type="term" value="P:ATP biosynthetic process"/>
    <property type="evidence" value="ECO:0007669"/>
    <property type="project" value="TreeGrafter"/>
</dbReference>
<evidence type="ECO:0000313" key="4">
    <source>
        <dbReference type="Proteomes" id="UP000219514"/>
    </source>
</evidence>
<dbReference type="InterPro" id="IPR020084">
    <property type="entry name" value="NUDIX_hydrolase_CS"/>
</dbReference>
<dbReference type="EMBL" id="OBDO01000003">
    <property type="protein sequence ID" value="SNX96262.1"/>
    <property type="molecule type" value="Genomic_DNA"/>
</dbReference>
<name>A0A285EAX2_9ACTN</name>
<evidence type="ECO:0000256" key="1">
    <source>
        <dbReference type="ARBA" id="ARBA00022801"/>
    </source>
</evidence>
<evidence type="ECO:0000259" key="2">
    <source>
        <dbReference type="PROSITE" id="PS51462"/>
    </source>
</evidence>
<dbReference type="InterPro" id="IPR051325">
    <property type="entry name" value="Nudix_hydrolase_domain"/>
</dbReference>
<dbReference type="SUPFAM" id="SSF55811">
    <property type="entry name" value="Nudix"/>
    <property type="match status" value="1"/>
</dbReference>
<accession>A0A285EAX2</accession>
<reference evidence="3 4" key="1">
    <citation type="submission" date="2017-09" db="EMBL/GenBank/DDBJ databases">
        <authorList>
            <person name="Ehlers B."/>
            <person name="Leendertz F.H."/>
        </authorList>
    </citation>
    <scope>NUCLEOTIDE SEQUENCE [LARGE SCALE GENOMIC DNA]</scope>
    <source>
        <strain evidence="3 4">DSM 46844</strain>
    </source>
</reference>
<feature type="domain" description="Nudix hydrolase" evidence="2">
    <location>
        <begin position="1"/>
        <end position="143"/>
    </location>
</feature>
<organism evidence="3 4">
    <name type="scientific">Geodermatophilus sabuli</name>
    <dbReference type="NCBI Taxonomy" id="1564158"/>
    <lineage>
        <taxon>Bacteria</taxon>
        <taxon>Bacillati</taxon>
        <taxon>Actinomycetota</taxon>
        <taxon>Actinomycetes</taxon>
        <taxon>Geodermatophilales</taxon>
        <taxon>Geodermatophilaceae</taxon>
        <taxon>Geodermatophilus</taxon>
    </lineage>
</organism>
<gene>
    <name evidence="3" type="ORF">SAMN06893097_103431</name>
</gene>
<dbReference type="PANTHER" id="PTHR21340:SF7">
    <property type="entry name" value="NUDIX HYDROLASE DOMAIN-CONTAINING PROTEIN"/>
    <property type="match status" value="1"/>
</dbReference>
<dbReference type="AlphaFoldDB" id="A0A285EAX2"/>
<dbReference type="CDD" id="cd04662">
    <property type="entry name" value="NUDIX_Hydrolase"/>
    <property type="match status" value="1"/>
</dbReference>
<dbReference type="Pfam" id="PF00293">
    <property type="entry name" value="NUDIX"/>
    <property type="match status" value="1"/>
</dbReference>
<proteinExistence type="predicted"/>
<dbReference type="PROSITE" id="PS51462">
    <property type="entry name" value="NUDIX"/>
    <property type="match status" value="1"/>
</dbReference>
<sequence length="147" mass="16225">MLLYRLRPGAPEVLVGHMGGPFWAKKDDGAWSIPKGEYVDGEDPLTVARREFEEELGSPVPAAELVPLGEVRQSGGKRLTVWAGEGDLDAATCRSNTFELEWPPRSGRVQEFPEIDRAAWLPVDQARAKLVTGQVAFLDRLLERLSG</sequence>
<dbReference type="GO" id="GO:0004081">
    <property type="term" value="F:bis(5'-nucleosyl)-tetraphosphatase (asymmetrical) activity"/>
    <property type="evidence" value="ECO:0007669"/>
    <property type="project" value="TreeGrafter"/>
</dbReference>
<dbReference type="PANTHER" id="PTHR21340">
    <property type="entry name" value="DIADENOSINE 5,5-P1,P4-TETRAPHOSPHATE PYROPHOSPHOHYDROLASE MUTT"/>
    <property type="match status" value="1"/>
</dbReference>
<dbReference type="InterPro" id="IPR015797">
    <property type="entry name" value="NUDIX_hydrolase-like_dom_sf"/>
</dbReference>
<keyword evidence="1 3" id="KW-0378">Hydrolase</keyword>
<dbReference type="Gene3D" id="3.90.79.10">
    <property type="entry name" value="Nucleoside Triphosphate Pyrophosphohydrolase"/>
    <property type="match status" value="1"/>
</dbReference>